<evidence type="ECO:0000256" key="8">
    <source>
        <dbReference type="ARBA" id="ARBA00022801"/>
    </source>
</evidence>
<dbReference type="Proteomes" id="UP000050833">
    <property type="component" value="Unassembled WGS sequence"/>
</dbReference>
<evidence type="ECO:0000256" key="10">
    <source>
        <dbReference type="ARBA" id="ARBA00022840"/>
    </source>
</evidence>
<name>A0AAW3JSG7_9FIRM</name>
<evidence type="ECO:0000313" key="15">
    <source>
        <dbReference type="Proteomes" id="UP000050833"/>
    </source>
</evidence>
<dbReference type="AlphaFoldDB" id="A0AAW3JSG7"/>
<evidence type="ECO:0000256" key="5">
    <source>
        <dbReference type="ARBA" id="ARBA00022722"/>
    </source>
</evidence>
<keyword evidence="6" id="KW-0547">Nucleotide-binding</keyword>
<evidence type="ECO:0000256" key="9">
    <source>
        <dbReference type="ARBA" id="ARBA00022839"/>
    </source>
</evidence>
<dbReference type="InterPro" id="IPR052117">
    <property type="entry name" value="Cas10/Csm1_subtype-III-A"/>
</dbReference>
<dbReference type="InterPro" id="IPR006674">
    <property type="entry name" value="HD_domain"/>
</dbReference>
<dbReference type="PANTHER" id="PTHR36528:SF1">
    <property type="entry name" value="CRISPR SYSTEM SINGLE-STRAND-SPECIFIC DEOXYRIBONUCLEASE CAS10_CSM1 (SUBTYPE III-A)"/>
    <property type="match status" value="1"/>
</dbReference>
<keyword evidence="8" id="KW-0378">Hydrolase</keyword>
<feature type="domain" description="GGDEF" evidence="13">
    <location>
        <begin position="507"/>
        <end position="668"/>
    </location>
</feature>
<proteinExistence type="inferred from homology"/>
<dbReference type="Pfam" id="PF18211">
    <property type="entry name" value="Csm1_B"/>
    <property type="match status" value="1"/>
</dbReference>
<reference evidence="14 15" key="1">
    <citation type="submission" date="2015-10" db="EMBL/GenBank/DDBJ databases">
        <title>Butyribacter intestini gen. nov., sp. nov., a butyric acid-producing bacterium of the family Lachnospiraceae isolated from the human faeces.</title>
        <authorList>
            <person name="Zou Y."/>
            <person name="Xue W."/>
            <person name="Luo G."/>
            <person name="Lv M."/>
        </authorList>
    </citation>
    <scope>NUCLEOTIDE SEQUENCE [LARGE SCALE GENOMIC DNA]</scope>
    <source>
        <strain evidence="14 15">TF01-11</strain>
    </source>
</reference>
<keyword evidence="5" id="KW-0540">Nuclease</keyword>
<evidence type="ECO:0000256" key="11">
    <source>
        <dbReference type="ARBA" id="ARBA00023118"/>
    </source>
</evidence>
<comment type="cofactor">
    <cofactor evidence="1">
        <name>a divalent metal cation</name>
        <dbReference type="ChEBI" id="CHEBI:60240"/>
    </cofactor>
</comment>
<dbReference type="InterPro" id="IPR054767">
    <property type="entry name" value="Cas10-Cmr2_palm2"/>
</dbReference>
<keyword evidence="10" id="KW-0067">ATP-binding</keyword>
<dbReference type="SUPFAM" id="SSF109604">
    <property type="entry name" value="HD-domain/PDEase-like"/>
    <property type="match status" value="1"/>
</dbReference>
<dbReference type="Gene3D" id="1.10.3210.10">
    <property type="entry name" value="Hypothetical protein af1432"/>
    <property type="match status" value="1"/>
</dbReference>
<evidence type="ECO:0000256" key="1">
    <source>
        <dbReference type="ARBA" id="ARBA00001968"/>
    </source>
</evidence>
<keyword evidence="11" id="KW-0051">Antiviral defense</keyword>
<evidence type="ECO:0000256" key="6">
    <source>
        <dbReference type="ARBA" id="ARBA00022741"/>
    </source>
</evidence>
<dbReference type="Gene3D" id="3.30.70.270">
    <property type="match status" value="1"/>
</dbReference>
<comment type="caution">
    <text evidence="14">The sequence shown here is derived from an EMBL/GenBank/DDBJ whole genome shotgun (WGS) entry which is preliminary data.</text>
</comment>
<dbReference type="GO" id="GO:0016740">
    <property type="term" value="F:transferase activity"/>
    <property type="evidence" value="ECO:0007669"/>
    <property type="project" value="UniProtKB-KW"/>
</dbReference>
<organism evidence="14 15">
    <name type="scientific">Butyribacter intestini</name>
    <dbReference type="NCBI Taxonomy" id="1703332"/>
    <lineage>
        <taxon>Bacteria</taxon>
        <taxon>Bacillati</taxon>
        <taxon>Bacillota</taxon>
        <taxon>Clostridia</taxon>
        <taxon>Lachnospirales</taxon>
        <taxon>Lachnospiraceae</taxon>
        <taxon>Butyribacter</taxon>
    </lineage>
</organism>
<dbReference type="PROSITE" id="PS50887">
    <property type="entry name" value="GGDEF"/>
    <property type="match status" value="1"/>
</dbReference>
<dbReference type="InterPro" id="IPR048693">
    <property type="entry name" value="Cmr2-like_C"/>
</dbReference>
<dbReference type="Pfam" id="PF20824">
    <property type="entry name" value="Cmr2_hel_dom2"/>
    <property type="match status" value="1"/>
</dbReference>
<keyword evidence="4" id="KW-0808">Transferase</keyword>
<dbReference type="GO" id="GO:0004519">
    <property type="term" value="F:endonuclease activity"/>
    <property type="evidence" value="ECO:0007669"/>
    <property type="project" value="UniProtKB-KW"/>
</dbReference>
<sequence>MTQENVKLAIGALLHDIGKLLYRYNDGRNHSRSGYEYLKDVVHIEDRKILEQVLYHHASLLKNARIENNSLAYITYIADNIASASDRRKTQEEESGFDREMSLQSIFNLLNGNDEKLCYSAEQLNKTINYPTSVSTGFDEVFYGKIVNEIENNLRGITWDNNYLNSLLEVLEVQLSYIPSSTMKSEVADISLYDHVKLTAAIAASIKEWLDENNISDYKETLFKGASGFYDKKVFLLFSMDMSGIQDFIYTIASKNALRMLRSRSFYLEIFMENLIDELLDYIGMSRANLIYSGGGHAYIITANTENIKQKIAEFESKINEWLLGEFKTALFLGCGYAECSANELHNKPEGAYRQIYKNVSKMISQKKMKRYSAAQIIKLNSEGKKDGTRECRVCRRTSKLLEDDDICSVCNAMIDMSQNILYKGFYIVTENPKDKAALPLPFGRYLVADNRKELLEKMKQDDSSYIRAYTKNKSYTGFKVVKNLWVGDYTLGDSFEELAKKSEGINRIAVFRADVDNLGDAFVNGFASEKYGEKYMTISRTATFSRKMSMFFKYHINYILENGEFYIADKKEEERGKRNATIVYSGGDDVFVVGSWDDVVGFAVDLQKSLKEFSQDTLTISGGIGIYPAKYPINNMARLTGELEECSKKYRNEATKQEKNAITLFTPPQEKSGNNSLSLTQDMTFSWKDFENNVVRIKLNFIKKFFMKTPEKGKAFLYRILELIRGMEDDKINLARLAYTLARLEEALKKDKKADQIKEINFFSSTIYKWIGCEKDKKEFIAAIYLYVYLIRDEY</sequence>
<dbReference type="RefSeq" id="WP_055943488.1">
    <property type="nucleotide sequence ID" value="NZ_LLKB01000005.1"/>
</dbReference>
<gene>
    <name evidence="14" type="ORF">APZ18_07670</name>
</gene>
<accession>A0AAW3JSG7</accession>
<keyword evidence="15" id="KW-1185">Reference proteome</keyword>
<dbReference type="NCBIfam" id="TIGR02578">
    <property type="entry name" value="cas_TM1811_Csm1"/>
    <property type="match status" value="1"/>
</dbReference>
<evidence type="ECO:0000256" key="3">
    <source>
        <dbReference type="ARBA" id="ARBA00014333"/>
    </source>
</evidence>
<dbReference type="Pfam" id="PF22335">
    <property type="entry name" value="Cas10-Cmr2_palm2"/>
    <property type="match status" value="1"/>
</dbReference>
<evidence type="ECO:0000256" key="7">
    <source>
        <dbReference type="ARBA" id="ARBA00022759"/>
    </source>
</evidence>
<evidence type="ECO:0000256" key="2">
    <source>
        <dbReference type="ARBA" id="ARBA00005700"/>
    </source>
</evidence>
<evidence type="ECO:0000259" key="13">
    <source>
        <dbReference type="PROSITE" id="PS50887"/>
    </source>
</evidence>
<dbReference type="GO" id="GO:0005524">
    <property type="term" value="F:ATP binding"/>
    <property type="evidence" value="ECO:0007669"/>
    <property type="project" value="UniProtKB-KW"/>
</dbReference>
<dbReference type="InterPro" id="IPR013408">
    <property type="entry name" value="Cas10/Csm1"/>
</dbReference>
<dbReference type="Pfam" id="PF01966">
    <property type="entry name" value="HD"/>
    <property type="match status" value="1"/>
</dbReference>
<comment type="similarity">
    <text evidence="2">Belongs to the CRISPR-associated Cas10/Csm1 family.</text>
</comment>
<evidence type="ECO:0000256" key="4">
    <source>
        <dbReference type="ARBA" id="ARBA00022679"/>
    </source>
</evidence>
<dbReference type="PANTHER" id="PTHR36528">
    <property type="entry name" value="CRISPR SYSTEM SINGLE-STRAND-SPECIFIC DEOXYRIBONUCLEASE CAS10/CSM1 (SUBTYPE III-A)"/>
    <property type="match status" value="1"/>
</dbReference>
<dbReference type="EMBL" id="LLKB01000005">
    <property type="protein sequence ID" value="KQC84614.1"/>
    <property type="molecule type" value="Genomic_DNA"/>
</dbReference>
<keyword evidence="9" id="KW-0269">Exonuclease</keyword>
<dbReference type="GO" id="GO:0004527">
    <property type="term" value="F:exonuclease activity"/>
    <property type="evidence" value="ECO:0007669"/>
    <property type="project" value="UniProtKB-KW"/>
</dbReference>
<protein>
    <recommendedName>
        <fullName evidence="3">CRISPR system single-strand-specific deoxyribonuclease Cas10/Csm1 (subtype III-A)</fullName>
    </recommendedName>
    <alternativeName>
        <fullName evidence="12">Cyclic oligoadenylate synthase</fullName>
    </alternativeName>
</protein>
<dbReference type="CDD" id="cd09680">
    <property type="entry name" value="Cas10_III"/>
    <property type="match status" value="1"/>
</dbReference>
<evidence type="ECO:0000256" key="12">
    <source>
        <dbReference type="ARBA" id="ARBA00032922"/>
    </source>
</evidence>
<dbReference type="GO" id="GO:0051607">
    <property type="term" value="P:defense response to virus"/>
    <property type="evidence" value="ECO:0007669"/>
    <property type="project" value="UniProtKB-KW"/>
</dbReference>
<dbReference type="InterPro" id="IPR043128">
    <property type="entry name" value="Rev_trsase/Diguanyl_cyclase"/>
</dbReference>
<keyword evidence="7" id="KW-0255">Endonuclease</keyword>
<dbReference type="InterPro" id="IPR000160">
    <property type="entry name" value="GGDEF_dom"/>
</dbReference>
<dbReference type="InterPro" id="IPR041062">
    <property type="entry name" value="Csm1_B"/>
</dbReference>
<evidence type="ECO:0000313" key="14">
    <source>
        <dbReference type="EMBL" id="KQC84614.1"/>
    </source>
</evidence>